<keyword evidence="2" id="KW-1133">Transmembrane helix</keyword>
<sequence length="301" mass="33377">MGIGRFTVSDILFGGLVQLVTLPYHRFFTYNTLRPAQEIERLARTGGSITQRDDTPGREALYTVLVGWRARKKDELSFVALAATVLTAIVTASFSWPNVGGSYWVGPAFWYASLSTSICGIFLSAQQLSMLSLIGELPAGGYEMMSARMLERHLNQMLAHRKKQGLRRLVRETAAAEEEEEGRGGEAQNEGKEWTLCWRLVFTWQCPMMFIAYATLFYIIGLTVVVCTPLIWEDFGPNSYIAVAYIATMGLTWGLFAFCSLGGYNAISLREEGDESPSEESGPGSCNDRGAERGQRDGKTQ</sequence>
<feature type="transmembrane region" description="Helical" evidence="2">
    <location>
        <begin position="76"/>
        <end position="96"/>
    </location>
</feature>
<protein>
    <submittedName>
        <fullName evidence="3">Uncharacterized protein</fullName>
    </submittedName>
</protein>
<dbReference type="AlphaFoldDB" id="A0AAN6N954"/>
<feature type="transmembrane region" description="Helical" evidence="2">
    <location>
        <begin position="108"/>
        <end position="125"/>
    </location>
</feature>
<keyword evidence="2" id="KW-0812">Transmembrane</keyword>
<name>A0AAN6N954_9PEZI</name>
<evidence type="ECO:0000256" key="1">
    <source>
        <dbReference type="SAM" id="MobiDB-lite"/>
    </source>
</evidence>
<keyword evidence="4" id="KW-1185">Reference proteome</keyword>
<dbReference type="Proteomes" id="UP001303473">
    <property type="component" value="Unassembled WGS sequence"/>
</dbReference>
<gene>
    <name evidence="3" type="ORF">QBC46DRAFT_312694</name>
</gene>
<feature type="region of interest" description="Disordered" evidence="1">
    <location>
        <begin position="271"/>
        <end position="301"/>
    </location>
</feature>
<organism evidence="3 4">
    <name type="scientific">Diplogelasinospora grovesii</name>
    <dbReference type="NCBI Taxonomy" id="303347"/>
    <lineage>
        <taxon>Eukaryota</taxon>
        <taxon>Fungi</taxon>
        <taxon>Dikarya</taxon>
        <taxon>Ascomycota</taxon>
        <taxon>Pezizomycotina</taxon>
        <taxon>Sordariomycetes</taxon>
        <taxon>Sordariomycetidae</taxon>
        <taxon>Sordariales</taxon>
        <taxon>Diplogelasinosporaceae</taxon>
        <taxon>Diplogelasinospora</taxon>
    </lineage>
</organism>
<evidence type="ECO:0000313" key="4">
    <source>
        <dbReference type="Proteomes" id="UP001303473"/>
    </source>
</evidence>
<keyword evidence="2" id="KW-0472">Membrane</keyword>
<feature type="transmembrane region" description="Helical" evidence="2">
    <location>
        <begin position="210"/>
        <end position="232"/>
    </location>
</feature>
<reference evidence="4" key="1">
    <citation type="journal article" date="2023" name="Mol. Phylogenet. Evol.">
        <title>Genome-scale phylogeny and comparative genomics of the fungal order Sordariales.</title>
        <authorList>
            <person name="Hensen N."/>
            <person name="Bonometti L."/>
            <person name="Westerberg I."/>
            <person name="Brannstrom I.O."/>
            <person name="Guillou S."/>
            <person name="Cros-Aarteil S."/>
            <person name="Calhoun S."/>
            <person name="Haridas S."/>
            <person name="Kuo A."/>
            <person name="Mondo S."/>
            <person name="Pangilinan J."/>
            <person name="Riley R."/>
            <person name="LaButti K."/>
            <person name="Andreopoulos B."/>
            <person name="Lipzen A."/>
            <person name="Chen C."/>
            <person name="Yan M."/>
            <person name="Daum C."/>
            <person name="Ng V."/>
            <person name="Clum A."/>
            <person name="Steindorff A."/>
            <person name="Ohm R.A."/>
            <person name="Martin F."/>
            <person name="Silar P."/>
            <person name="Natvig D.O."/>
            <person name="Lalanne C."/>
            <person name="Gautier V."/>
            <person name="Ament-Velasquez S.L."/>
            <person name="Kruys A."/>
            <person name="Hutchinson M.I."/>
            <person name="Powell A.J."/>
            <person name="Barry K."/>
            <person name="Miller A.N."/>
            <person name="Grigoriev I.V."/>
            <person name="Debuchy R."/>
            <person name="Gladieux P."/>
            <person name="Hiltunen Thoren M."/>
            <person name="Johannesson H."/>
        </authorList>
    </citation>
    <scope>NUCLEOTIDE SEQUENCE [LARGE SCALE GENOMIC DNA]</scope>
    <source>
        <strain evidence="4">CBS 340.73</strain>
    </source>
</reference>
<evidence type="ECO:0000256" key="2">
    <source>
        <dbReference type="SAM" id="Phobius"/>
    </source>
</evidence>
<evidence type="ECO:0000313" key="3">
    <source>
        <dbReference type="EMBL" id="KAK3940916.1"/>
    </source>
</evidence>
<accession>A0AAN6N954</accession>
<comment type="caution">
    <text evidence="3">The sequence shown here is derived from an EMBL/GenBank/DDBJ whole genome shotgun (WGS) entry which is preliminary data.</text>
</comment>
<feature type="transmembrane region" description="Helical" evidence="2">
    <location>
        <begin position="238"/>
        <end position="261"/>
    </location>
</feature>
<proteinExistence type="predicted"/>
<feature type="compositionally biased region" description="Basic and acidic residues" evidence="1">
    <location>
        <begin position="289"/>
        <end position="301"/>
    </location>
</feature>
<dbReference type="EMBL" id="MU853790">
    <property type="protein sequence ID" value="KAK3940916.1"/>
    <property type="molecule type" value="Genomic_DNA"/>
</dbReference>